<accession>A0A0H2QZ10</accession>
<gene>
    <name evidence="2" type="ORF">SCHPADRAFT_933899</name>
</gene>
<dbReference type="AlphaFoldDB" id="A0A0H2QZ10"/>
<name>A0A0H2QZ10_9AGAM</name>
<protein>
    <recommendedName>
        <fullName evidence="1">F-box domain-containing protein</fullName>
    </recommendedName>
</protein>
<dbReference type="InterPro" id="IPR001810">
    <property type="entry name" value="F-box_dom"/>
</dbReference>
<dbReference type="Gene3D" id="1.20.1280.50">
    <property type="match status" value="1"/>
</dbReference>
<keyword evidence="3" id="KW-1185">Reference proteome</keyword>
<dbReference type="EMBL" id="KQ086425">
    <property type="protein sequence ID" value="KLO04815.1"/>
    <property type="molecule type" value="Genomic_DNA"/>
</dbReference>
<dbReference type="Pfam" id="PF12937">
    <property type="entry name" value="F-box-like"/>
    <property type="match status" value="1"/>
</dbReference>
<dbReference type="InterPro" id="IPR032675">
    <property type="entry name" value="LRR_dom_sf"/>
</dbReference>
<evidence type="ECO:0000313" key="3">
    <source>
        <dbReference type="Proteomes" id="UP000053477"/>
    </source>
</evidence>
<dbReference type="InParanoid" id="A0A0H2QZ10"/>
<reference evidence="2 3" key="1">
    <citation type="submission" date="2015-04" db="EMBL/GenBank/DDBJ databases">
        <title>Complete genome sequence of Schizopora paradoxa KUC8140, a cosmopolitan wood degrader in East Asia.</title>
        <authorList>
            <consortium name="DOE Joint Genome Institute"/>
            <person name="Min B."/>
            <person name="Park H."/>
            <person name="Jang Y."/>
            <person name="Kim J.-J."/>
            <person name="Kim K.H."/>
            <person name="Pangilinan J."/>
            <person name="Lipzen A."/>
            <person name="Riley R."/>
            <person name="Grigoriev I.V."/>
            <person name="Spatafora J.W."/>
            <person name="Choi I.-G."/>
        </authorList>
    </citation>
    <scope>NUCLEOTIDE SEQUENCE [LARGE SCALE GENOMIC DNA]</scope>
    <source>
        <strain evidence="2 3">KUC8140</strain>
    </source>
</reference>
<dbReference type="OrthoDB" id="2973282at2759"/>
<evidence type="ECO:0000259" key="1">
    <source>
        <dbReference type="Pfam" id="PF12937"/>
    </source>
</evidence>
<evidence type="ECO:0000313" key="2">
    <source>
        <dbReference type="EMBL" id="KLO04815.1"/>
    </source>
</evidence>
<dbReference type="Gene3D" id="3.80.10.10">
    <property type="entry name" value="Ribonuclease Inhibitor"/>
    <property type="match status" value="1"/>
</dbReference>
<organism evidence="2 3">
    <name type="scientific">Schizopora paradoxa</name>
    <dbReference type="NCBI Taxonomy" id="27342"/>
    <lineage>
        <taxon>Eukaryota</taxon>
        <taxon>Fungi</taxon>
        <taxon>Dikarya</taxon>
        <taxon>Basidiomycota</taxon>
        <taxon>Agaricomycotina</taxon>
        <taxon>Agaricomycetes</taxon>
        <taxon>Hymenochaetales</taxon>
        <taxon>Schizoporaceae</taxon>
        <taxon>Schizopora</taxon>
    </lineage>
</organism>
<dbReference type="Proteomes" id="UP000053477">
    <property type="component" value="Unassembled WGS sequence"/>
</dbReference>
<feature type="domain" description="F-box" evidence="1">
    <location>
        <begin position="100"/>
        <end position="148"/>
    </location>
</feature>
<proteinExistence type="predicted"/>
<sequence length="547" mass="62125">MDVLRALQKASTGRKPGEVEKACQKENWEVGQNADLKLFATGCAERAMDAETLSVLSLNAYQVDNMVGILKALLETASEIQHEYERCLTPVLSKLSKGIAAIPDELLALIFKHNAATYGRKQAIRLSHVSRRFRGVALSEHNLWTTLHSGARKEELETFALRSGQDTGLHIVVRNHPGLSVPKFFLDACLAVSHRWKSLDIEETSHDFVPPEVRSLMWDLKMDEGSHMHLPRLEELRIASIQRNELGPRLGTQSPVHVRQKFAWTSPRLRKLELENFSLFYTSAFASLISYSYTFELEWDCDSRIKELHSFLAETSSISTLRLDFSNFIGLSEDEFHLPDIHCRSVTSLDLCFSEYTFGERAEEFIAALTKALHVPNVQELSLAVNFRYADVVNLNNRGENGTEHLERLSDSLLPANHTRSHLTMLTYKFGYEVSRRWASMKPPVDFTGTFTIPLDRISNVTSLTVTTFTGVRFSREGSVSLVQSHLHRLHFRECNKLDGRVTVRSLKDVGVWEQIEELVLEDCASHKGKMVLDAVEKEELGRLWDL</sequence>